<comment type="caution">
    <text evidence="3">The sequence shown here is derived from an EMBL/GenBank/DDBJ whole genome shotgun (WGS) entry which is preliminary data.</text>
</comment>
<evidence type="ECO:0000313" key="4">
    <source>
        <dbReference type="Proteomes" id="UP001151287"/>
    </source>
</evidence>
<name>A0A9Q0C384_9POAL</name>
<keyword evidence="4" id="KW-1185">Reference proteome</keyword>
<keyword evidence="1" id="KW-0472">Membrane</keyword>
<evidence type="ECO:0000313" key="3">
    <source>
        <dbReference type="EMBL" id="KAJ1686434.1"/>
    </source>
</evidence>
<dbReference type="PANTHER" id="PTHR33116">
    <property type="entry name" value="REVERSE TRANSCRIPTASE ZINC-BINDING DOMAIN-CONTAINING PROTEIN-RELATED-RELATED"/>
    <property type="match status" value="1"/>
</dbReference>
<evidence type="ECO:0000259" key="2">
    <source>
        <dbReference type="Pfam" id="PF13966"/>
    </source>
</evidence>
<organism evidence="3 4">
    <name type="scientific">Rhynchospora breviuscula</name>
    <dbReference type="NCBI Taxonomy" id="2022672"/>
    <lineage>
        <taxon>Eukaryota</taxon>
        <taxon>Viridiplantae</taxon>
        <taxon>Streptophyta</taxon>
        <taxon>Embryophyta</taxon>
        <taxon>Tracheophyta</taxon>
        <taxon>Spermatophyta</taxon>
        <taxon>Magnoliopsida</taxon>
        <taxon>Liliopsida</taxon>
        <taxon>Poales</taxon>
        <taxon>Cyperaceae</taxon>
        <taxon>Cyperoideae</taxon>
        <taxon>Rhynchosporeae</taxon>
        <taxon>Rhynchospora</taxon>
    </lineage>
</organism>
<accession>A0A9Q0C384</accession>
<evidence type="ECO:0000256" key="1">
    <source>
        <dbReference type="SAM" id="Phobius"/>
    </source>
</evidence>
<keyword evidence="1" id="KW-1133">Transmembrane helix</keyword>
<feature type="domain" description="Reverse transcriptase zinc-binding" evidence="2">
    <location>
        <begin position="177"/>
        <end position="262"/>
    </location>
</feature>
<dbReference type="Pfam" id="PF13966">
    <property type="entry name" value="zf-RVT"/>
    <property type="match status" value="1"/>
</dbReference>
<reference evidence="3" key="1">
    <citation type="journal article" date="2022" name="Cell">
        <title>Repeat-based holocentromeres influence genome architecture and karyotype evolution.</title>
        <authorList>
            <person name="Hofstatter P.G."/>
            <person name="Thangavel G."/>
            <person name="Lux T."/>
            <person name="Neumann P."/>
            <person name="Vondrak T."/>
            <person name="Novak P."/>
            <person name="Zhang M."/>
            <person name="Costa L."/>
            <person name="Castellani M."/>
            <person name="Scott A."/>
            <person name="Toegelov H."/>
            <person name="Fuchs J."/>
            <person name="Mata-Sucre Y."/>
            <person name="Dias Y."/>
            <person name="Vanzela A.L.L."/>
            <person name="Huettel B."/>
            <person name="Almeida C.C.S."/>
            <person name="Simkova H."/>
            <person name="Souza G."/>
            <person name="Pedrosa-Harand A."/>
            <person name="Macas J."/>
            <person name="Mayer K.F.X."/>
            <person name="Houben A."/>
            <person name="Marques A."/>
        </authorList>
    </citation>
    <scope>NUCLEOTIDE SEQUENCE</scope>
    <source>
        <strain evidence="3">RhyBre1mFocal</strain>
    </source>
</reference>
<keyword evidence="1" id="KW-0812">Transmembrane</keyword>
<dbReference type="Proteomes" id="UP001151287">
    <property type="component" value="Unassembled WGS sequence"/>
</dbReference>
<sequence length="334" mass="38497">MTDKRPDRFAFQQLIDKVALRLSGWKRGLISRAGRIVLASSVLSMIPIFFMSIFKLPSWVITQIDRIRRNFIWKGGMTNGSGLHLLSWDRVCLPKQCGGLGLLNIKLHNISLLLRWLWRLPPPSRNISLLHAIPRRHELVPAPWSLEDDSWFQAAQNIPLSPGIDKLVWRWTTNGKFSVASTYKQLILAGKHSFQFVNFWKLKVPPTVKLFLVLLCHGRILTQEQLLRRNINVDPQCHLCGQLVLETSNHLFVHCVFSSSLWSMLQLPGLEDLQSLFELLNALPTNVRNSTLIATAISGLWLERNSRIFRDQRRNMQAVHDWMVHEATLFMKSC</sequence>
<gene>
    <name evidence="3" type="ORF">LUZ63_017824</name>
</gene>
<protein>
    <recommendedName>
        <fullName evidence="2">Reverse transcriptase zinc-binding domain-containing protein</fullName>
    </recommendedName>
</protein>
<dbReference type="OrthoDB" id="675770at2759"/>
<proteinExistence type="predicted"/>
<dbReference type="EMBL" id="JAMQYH010000005">
    <property type="protein sequence ID" value="KAJ1686434.1"/>
    <property type="molecule type" value="Genomic_DNA"/>
</dbReference>
<feature type="transmembrane region" description="Helical" evidence="1">
    <location>
        <begin position="36"/>
        <end position="54"/>
    </location>
</feature>
<dbReference type="PANTHER" id="PTHR33116:SF78">
    <property type="entry name" value="OS12G0587133 PROTEIN"/>
    <property type="match status" value="1"/>
</dbReference>
<dbReference type="AlphaFoldDB" id="A0A9Q0C384"/>
<dbReference type="InterPro" id="IPR026960">
    <property type="entry name" value="RVT-Znf"/>
</dbReference>